<dbReference type="InterPro" id="IPR035093">
    <property type="entry name" value="RelE/ParE_toxin_dom_sf"/>
</dbReference>
<dbReference type="SUPFAM" id="SSF143011">
    <property type="entry name" value="RelE-like"/>
    <property type="match status" value="1"/>
</dbReference>
<name>A0ABW5N5G5_9FLAO</name>
<dbReference type="EMBL" id="JBHULX010000004">
    <property type="protein sequence ID" value="MFD2590411.1"/>
    <property type="molecule type" value="Genomic_DNA"/>
</dbReference>
<gene>
    <name evidence="1" type="ORF">ACFSTE_06170</name>
</gene>
<dbReference type="RefSeq" id="WP_176028287.1">
    <property type="nucleotide sequence ID" value="NZ_JBHSJV010000001.1"/>
</dbReference>
<proteinExistence type="predicted"/>
<dbReference type="Proteomes" id="UP001597459">
    <property type="component" value="Unassembled WGS sequence"/>
</dbReference>
<evidence type="ECO:0008006" key="3">
    <source>
        <dbReference type="Google" id="ProtNLM"/>
    </source>
</evidence>
<evidence type="ECO:0000313" key="1">
    <source>
        <dbReference type="EMBL" id="MFD2590411.1"/>
    </source>
</evidence>
<protein>
    <recommendedName>
        <fullName evidence="3">Type II toxin-antitoxin system RelE/ParE family toxin</fullName>
    </recommendedName>
</protein>
<keyword evidence="2" id="KW-1185">Reference proteome</keyword>
<reference evidence="2" key="1">
    <citation type="journal article" date="2019" name="Int. J. Syst. Evol. Microbiol.">
        <title>The Global Catalogue of Microorganisms (GCM) 10K type strain sequencing project: providing services to taxonomists for standard genome sequencing and annotation.</title>
        <authorList>
            <consortium name="The Broad Institute Genomics Platform"/>
            <consortium name="The Broad Institute Genome Sequencing Center for Infectious Disease"/>
            <person name="Wu L."/>
            <person name="Ma J."/>
        </authorList>
    </citation>
    <scope>NUCLEOTIDE SEQUENCE [LARGE SCALE GENOMIC DNA]</scope>
    <source>
        <strain evidence="2">KCTC 42423</strain>
    </source>
</reference>
<comment type="caution">
    <text evidence="1">The sequence shown here is derived from an EMBL/GenBank/DDBJ whole genome shotgun (WGS) entry which is preliminary data.</text>
</comment>
<accession>A0ABW5N5G5</accession>
<organism evidence="1 2">
    <name type="scientific">Aquimarina hainanensis</name>
    <dbReference type="NCBI Taxonomy" id="1578017"/>
    <lineage>
        <taxon>Bacteria</taxon>
        <taxon>Pseudomonadati</taxon>
        <taxon>Bacteroidota</taxon>
        <taxon>Flavobacteriia</taxon>
        <taxon>Flavobacteriales</taxon>
        <taxon>Flavobacteriaceae</taxon>
        <taxon>Aquimarina</taxon>
    </lineage>
</organism>
<sequence length="91" mass="10742">MDIKVSMQFVSDFKKIQDPSFQEKIKNVIKELTSVDHISDISQFRRIGGTEDSYRMGIGFYYLISRKTADNELTFFRLLHRNEVLDVLHIK</sequence>
<evidence type="ECO:0000313" key="2">
    <source>
        <dbReference type="Proteomes" id="UP001597459"/>
    </source>
</evidence>
<dbReference type="Gene3D" id="3.30.2310.20">
    <property type="entry name" value="RelE-like"/>
    <property type="match status" value="1"/>
</dbReference>